<feature type="region of interest" description="Disordered" evidence="5">
    <location>
        <begin position="195"/>
        <end position="221"/>
    </location>
</feature>
<comment type="subcellular location">
    <subcellularLocation>
        <location evidence="3">Cytoplasm</location>
    </subcellularLocation>
</comment>
<keyword evidence="3 6" id="KW-0418">Kinase</keyword>
<feature type="binding site" evidence="3">
    <location>
        <begin position="11"/>
        <end position="16"/>
    </location>
    <ligand>
        <name>ATP</name>
        <dbReference type="ChEBI" id="CHEBI:30616"/>
    </ligand>
</feature>
<dbReference type="PROSITE" id="PS51219">
    <property type="entry name" value="DPCK"/>
    <property type="match status" value="1"/>
</dbReference>
<evidence type="ECO:0000256" key="1">
    <source>
        <dbReference type="ARBA" id="ARBA00022741"/>
    </source>
</evidence>
<evidence type="ECO:0000313" key="6">
    <source>
        <dbReference type="EMBL" id="TCO29384.1"/>
    </source>
</evidence>
<comment type="pathway">
    <text evidence="3">Cofactor biosynthesis; coenzyme A biosynthesis; CoA from (R)-pantothenate: step 5/5.</text>
</comment>
<keyword evidence="2 3" id="KW-0067">ATP-binding</keyword>
<keyword evidence="3" id="KW-0808">Transferase</keyword>
<dbReference type="SUPFAM" id="SSF52540">
    <property type="entry name" value="P-loop containing nucleoside triphosphate hydrolases"/>
    <property type="match status" value="1"/>
</dbReference>
<dbReference type="InterPro" id="IPR001977">
    <property type="entry name" value="Depp_CoAkinase"/>
</dbReference>
<proteinExistence type="inferred from homology"/>
<gene>
    <name evidence="3" type="primary">coaE</name>
    <name evidence="6" type="ORF">EV644_102101</name>
</gene>
<name>A0ABY2BRX1_9ACTN</name>
<protein>
    <recommendedName>
        <fullName evidence="3 4">Dephospho-CoA kinase</fullName>
        <ecNumber evidence="3 4">2.7.1.24</ecNumber>
    </recommendedName>
    <alternativeName>
        <fullName evidence="3">Dephosphocoenzyme A kinase</fullName>
    </alternativeName>
</protein>
<dbReference type="PANTHER" id="PTHR10695">
    <property type="entry name" value="DEPHOSPHO-COA KINASE-RELATED"/>
    <property type="match status" value="1"/>
</dbReference>
<sequence>MLRVGLTGGIGAGKSAVSSRLAARGALMIDSDVLAREVVARGTDGLAEVVAVFGDVLTPEGEMDRPAVGRIVFGDEVARRKLEAIVHPRVRARAAEIEAGAPDDAVVVHDIPLLVETGQADKFDLVLVVDVPAEVQLERLTGARGMADEEAKARIASQASREERLAVADLVVENSGSLEDLDRRVDEVWRELSARAAEEGSGRAGHGPDTAGSGHGPDTKG</sequence>
<dbReference type="Gene3D" id="3.40.50.300">
    <property type="entry name" value="P-loop containing nucleotide triphosphate hydrolases"/>
    <property type="match status" value="1"/>
</dbReference>
<keyword evidence="1 3" id="KW-0547">Nucleotide-binding</keyword>
<reference evidence="6 7" key="1">
    <citation type="journal article" date="2015" name="Stand. Genomic Sci.">
        <title>Genomic Encyclopedia of Bacterial and Archaeal Type Strains, Phase III: the genomes of soil and plant-associated and newly described type strains.</title>
        <authorList>
            <person name="Whitman W.B."/>
            <person name="Woyke T."/>
            <person name="Klenk H.P."/>
            <person name="Zhou Y."/>
            <person name="Lilburn T.G."/>
            <person name="Beck B.J."/>
            <person name="De Vos P."/>
            <person name="Vandamme P."/>
            <person name="Eisen J.A."/>
            <person name="Garrity G."/>
            <person name="Hugenholtz P."/>
            <person name="Kyrpides N.C."/>
        </authorList>
    </citation>
    <scope>NUCLEOTIDE SEQUENCE [LARGE SCALE GENOMIC DNA]</scope>
    <source>
        <strain evidence="6 7">VKM Ac-2538</strain>
    </source>
</reference>
<keyword evidence="3" id="KW-0173">Coenzyme A biosynthesis</keyword>
<dbReference type="InterPro" id="IPR027417">
    <property type="entry name" value="P-loop_NTPase"/>
</dbReference>
<evidence type="ECO:0000256" key="3">
    <source>
        <dbReference type="HAMAP-Rule" id="MF_00376"/>
    </source>
</evidence>
<comment type="caution">
    <text evidence="6">The sequence shown here is derived from an EMBL/GenBank/DDBJ whole genome shotgun (WGS) entry which is preliminary data.</text>
</comment>
<evidence type="ECO:0000313" key="7">
    <source>
        <dbReference type="Proteomes" id="UP000295818"/>
    </source>
</evidence>
<dbReference type="EC" id="2.7.1.24" evidence="3 4"/>
<dbReference type="HAMAP" id="MF_00376">
    <property type="entry name" value="Dephospho_CoA_kinase"/>
    <property type="match status" value="1"/>
</dbReference>
<comment type="similarity">
    <text evidence="3">Belongs to the CoaE family.</text>
</comment>
<keyword evidence="3" id="KW-0963">Cytoplasm</keyword>
<dbReference type="PANTHER" id="PTHR10695:SF46">
    <property type="entry name" value="BIFUNCTIONAL COENZYME A SYNTHASE-RELATED"/>
    <property type="match status" value="1"/>
</dbReference>
<dbReference type="EMBL" id="SLWM01000002">
    <property type="protein sequence ID" value="TCO29384.1"/>
    <property type="molecule type" value="Genomic_DNA"/>
</dbReference>
<dbReference type="CDD" id="cd02022">
    <property type="entry name" value="DPCK"/>
    <property type="match status" value="1"/>
</dbReference>
<dbReference type="NCBIfam" id="NF002879">
    <property type="entry name" value="PRK03333.1"/>
    <property type="match status" value="1"/>
</dbReference>
<evidence type="ECO:0000256" key="5">
    <source>
        <dbReference type="SAM" id="MobiDB-lite"/>
    </source>
</evidence>
<accession>A0ABY2BRX1</accession>
<comment type="function">
    <text evidence="3">Catalyzes the phosphorylation of the 3'-hydroxyl group of dephosphocoenzyme A to form coenzyme A.</text>
</comment>
<evidence type="ECO:0000256" key="2">
    <source>
        <dbReference type="ARBA" id="ARBA00022840"/>
    </source>
</evidence>
<dbReference type="GO" id="GO:0016301">
    <property type="term" value="F:kinase activity"/>
    <property type="evidence" value="ECO:0007669"/>
    <property type="project" value="UniProtKB-KW"/>
</dbReference>
<keyword evidence="7" id="KW-1185">Reference proteome</keyword>
<organism evidence="6 7">
    <name type="scientific">Kribbella orskensis</name>
    <dbReference type="NCBI Taxonomy" id="2512216"/>
    <lineage>
        <taxon>Bacteria</taxon>
        <taxon>Bacillati</taxon>
        <taxon>Actinomycetota</taxon>
        <taxon>Actinomycetes</taxon>
        <taxon>Propionibacteriales</taxon>
        <taxon>Kribbellaceae</taxon>
        <taxon>Kribbella</taxon>
    </lineage>
</organism>
<comment type="catalytic activity">
    <reaction evidence="3">
        <text>3'-dephospho-CoA + ATP = ADP + CoA + H(+)</text>
        <dbReference type="Rhea" id="RHEA:18245"/>
        <dbReference type="ChEBI" id="CHEBI:15378"/>
        <dbReference type="ChEBI" id="CHEBI:30616"/>
        <dbReference type="ChEBI" id="CHEBI:57287"/>
        <dbReference type="ChEBI" id="CHEBI:57328"/>
        <dbReference type="ChEBI" id="CHEBI:456216"/>
        <dbReference type="EC" id="2.7.1.24"/>
    </reaction>
</comment>
<dbReference type="NCBIfam" id="TIGR00152">
    <property type="entry name" value="dephospho-CoA kinase"/>
    <property type="match status" value="1"/>
</dbReference>
<dbReference type="Pfam" id="PF01121">
    <property type="entry name" value="CoaE"/>
    <property type="match status" value="1"/>
</dbReference>
<dbReference type="Proteomes" id="UP000295818">
    <property type="component" value="Unassembled WGS sequence"/>
</dbReference>
<evidence type="ECO:0000256" key="4">
    <source>
        <dbReference type="NCBIfam" id="TIGR00152"/>
    </source>
</evidence>